<organism evidence="3 4">
    <name type="scientific">Phrynosoma platyrhinos</name>
    <name type="common">Desert horned lizard</name>
    <dbReference type="NCBI Taxonomy" id="52577"/>
    <lineage>
        <taxon>Eukaryota</taxon>
        <taxon>Metazoa</taxon>
        <taxon>Chordata</taxon>
        <taxon>Craniata</taxon>
        <taxon>Vertebrata</taxon>
        <taxon>Euteleostomi</taxon>
        <taxon>Lepidosauria</taxon>
        <taxon>Squamata</taxon>
        <taxon>Bifurcata</taxon>
        <taxon>Unidentata</taxon>
        <taxon>Episquamata</taxon>
        <taxon>Toxicofera</taxon>
        <taxon>Iguania</taxon>
        <taxon>Phrynosomatidae</taxon>
        <taxon>Phrynosomatinae</taxon>
        <taxon>Phrynosoma</taxon>
    </lineage>
</organism>
<feature type="coiled-coil region" evidence="2">
    <location>
        <begin position="303"/>
        <end position="333"/>
    </location>
</feature>
<evidence type="ECO:0000256" key="1">
    <source>
        <dbReference type="ARBA" id="ARBA00010090"/>
    </source>
</evidence>
<proteinExistence type="inferred from homology"/>
<accession>A0ABQ7SHX9</accession>
<keyword evidence="2" id="KW-0175">Coiled coil</keyword>
<dbReference type="Proteomes" id="UP000826234">
    <property type="component" value="Unassembled WGS sequence"/>
</dbReference>
<evidence type="ECO:0008006" key="5">
    <source>
        <dbReference type="Google" id="ProtNLM"/>
    </source>
</evidence>
<dbReference type="EMBL" id="JAIPUX010005290">
    <property type="protein sequence ID" value="KAH0616941.1"/>
    <property type="molecule type" value="Genomic_DNA"/>
</dbReference>
<dbReference type="Pfam" id="PF05461">
    <property type="entry name" value="ApoL"/>
    <property type="match status" value="3"/>
</dbReference>
<sequence length="712" mass="76862">MSWSMTTPWEEGLLRELDNDKVEEGDFYMEMEKVNNELERTERNKAWDEVASFFLAYFMEEFPAQREKIEKSIQCLREIADDIDKTHKDCTMANIAANSTSASSGILNILGLTLAPFTAGGSLILTASGIGLGAMAAVSGMFTTIYENVNNSKEMERAQKLINECKEGLRKVLPTSGIAFSSECPLNNEENIKQLISNVAFQIPKLYWSAKRIKTSVNALKLVRNNPGLKALAKRATAVGSTSQRTIKGIQNVKQAFGGTALAMTKGARMLSTATAGVFLLFDAYGIAQDAKHLTEGAKAETAAEIREEASKLEEQLHNLNRLYEELKDMINEGSGPLEENGNEITVRFLKGFPAQREEMKKCICNIREVADKIEKIHKDCTIATITASSAGATSSILTIVGLALAPVTAGVSLILMGTGIELGAAAATTGISARMCEHFMNSKESKKADELMKTCEEILDKCRKNLKVMMNLDKVDFNSGFPSDIKSNKGNAQHFLSSAIHPVPNLPHTVKRITEDVRALEANPALKALTKRAVSAAGTTFPASAKGIKKGRETLEGAALGIGKGGRAAGITFAVAVLLLSVYKIVQDTKHLMEGAKAEMADEIRLKAYVLLGMIEECIRYRQETADKIDKAHKSCYHCNIAANAVSTTSNISNTLRLTLAPVTAGGSLILSAAGIGLEATATVTIVSASVSEHIIDSAELIKLQTAIQQC</sequence>
<name>A0ABQ7SHX9_PHRPL</name>
<dbReference type="InterPro" id="IPR008405">
    <property type="entry name" value="ApoL"/>
</dbReference>
<gene>
    <name evidence="3" type="ORF">JD844_028437</name>
</gene>
<keyword evidence="4" id="KW-1185">Reference proteome</keyword>
<dbReference type="PANTHER" id="PTHR14096:SF27">
    <property type="entry name" value="APOLIPOPROTEIN L2"/>
    <property type="match status" value="1"/>
</dbReference>
<comment type="similarity">
    <text evidence="1">Belongs to the apolipoprotein L family.</text>
</comment>
<evidence type="ECO:0000256" key="2">
    <source>
        <dbReference type="SAM" id="Coils"/>
    </source>
</evidence>
<evidence type="ECO:0000313" key="3">
    <source>
        <dbReference type="EMBL" id="KAH0616941.1"/>
    </source>
</evidence>
<protein>
    <recommendedName>
        <fullName evidence="5">Apolipoprotein L3</fullName>
    </recommendedName>
</protein>
<dbReference type="PANTHER" id="PTHR14096">
    <property type="entry name" value="APOLIPOPROTEIN L"/>
    <property type="match status" value="1"/>
</dbReference>
<evidence type="ECO:0000313" key="4">
    <source>
        <dbReference type="Proteomes" id="UP000826234"/>
    </source>
</evidence>
<reference evidence="3 4" key="1">
    <citation type="journal article" date="2022" name="Gigascience">
        <title>A chromosome-level genome assembly and annotation of the desert horned lizard, Phrynosoma platyrhinos, provides insight into chromosomal rearrangements among reptiles.</title>
        <authorList>
            <person name="Koochekian N."/>
            <person name="Ascanio A."/>
            <person name="Farleigh K."/>
            <person name="Card D.C."/>
            <person name="Schield D.R."/>
            <person name="Castoe T.A."/>
            <person name="Jezkova T."/>
        </authorList>
    </citation>
    <scope>NUCLEOTIDE SEQUENCE [LARGE SCALE GENOMIC DNA]</scope>
    <source>
        <strain evidence="3">NK-2021</strain>
    </source>
</reference>
<dbReference type="Gene3D" id="1.20.5.110">
    <property type="match status" value="1"/>
</dbReference>
<comment type="caution">
    <text evidence="3">The sequence shown here is derived from an EMBL/GenBank/DDBJ whole genome shotgun (WGS) entry which is preliminary data.</text>
</comment>